<evidence type="ECO:0000313" key="2">
    <source>
        <dbReference type="EMBL" id="TJZ94270.1"/>
    </source>
</evidence>
<dbReference type="AlphaFoldDB" id="A0A4U0RHS0"/>
<feature type="compositionally biased region" description="Low complexity" evidence="1">
    <location>
        <begin position="240"/>
        <end position="266"/>
    </location>
</feature>
<reference evidence="2 3" key="1">
    <citation type="submission" date="2019-04" db="EMBL/GenBank/DDBJ databases">
        <authorList>
            <person name="Li J."/>
        </authorList>
    </citation>
    <scope>NUCLEOTIDE SEQUENCE [LARGE SCALE GENOMIC DNA]</scope>
    <source>
        <strain evidence="2 3">KCTC 42687</strain>
    </source>
</reference>
<proteinExistence type="predicted"/>
<keyword evidence="3" id="KW-1185">Reference proteome</keyword>
<dbReference type="OrthoDB" id="9797912at2"/>
<dbReference type="Pfam" id="PF06776">
    <property type="entry name" value="IalB"/>
    <property type="match status" value="1"/>
</dbReference>
<feature type="compositionally biased region" description="Low complexity" evidence="1">
    <location>
        <begin position="77"/>
        <end position="93"/>
    </location>
</feature>
<dbReference type="Proteomes" id="UP000309747">
    <property type="component" value="Unassembled WGS sequence"/>
</dbReference>
<gene>
    <name evidence="2" type="ORF">FA743_01370</name>
</gene>
<dbReference type="InterPro" id="IPR010642">
    <property type="entry name" value="Invasion_prot_B"/>
</dbReference>
<organism evidence="2 3">
    <name type="scientific">Paracoccus gahaiensis</name>
    <dbReference type="NCBI Taxonomy" id="1706839"/>
    <lineage>
        <taxon>Bacteria</taxon>
        <taxon>Pseudomonadati</taxon>
        <taxon>Pseudomonadota</taxon>
        <taxon>Alphaproteobacteria</taxon>
        <taxon>Rhodobacterales</taxon>
        <taxon>Paracoccaceae</taxon>
        <taxon>Paracoccus</taxon>
    </lineage>
</organism>
<evidence type="ECO:0000256" key="1">
    <source>
        <dbReference type="SAM" id="MobiDB-lite"/>
    </source>
</evidence>
<feature type="compositionally biased region" description="Low complexity" evidence="1">
    <location>
        <begin position="27"/>
        <end position="66"/>
    </location>
</feature>
<evidence type="ECO:0000313" key="3">
    <source>
        <dbReference type="Proteomes" id="UP000309747"/>
    </source>
</evidence>
<feature type="region of interest" description="Disordered" evidence="1">
    <location>
        <begin position="13"/>
        <end position="98"/>
    </location>
</feature>
<sequence length="275" mass="27332">MLAALALIAGPAFAQDATSPIAPAPEAPAAEAPASEAPTIESPLAPAASPAPADTPDAPAESDAAPGTAMPTPSEQAADGAAAGTAPDPEGPGSYYARSEHGDWTIRCIRAGQGKDPCEMYKLLTDADDNAVAELTLVPLSNGNVAAGATLVAPLETDLIEGLGFQVDAGEMRGYPFSFCAPVGCVARLGFTPEELAGMKGGRIANVQLLPFGGDPAEPVQLSMSLAGFTAAFDELTAYAAEPAPEAPANAAPTDAAPTDAAPAEDAPAEDAPAE</sequence>
<name>A0A4U0RHS0_9RHOB</name>
<protein>
    <submittedName>
        <fullName evidence="2">Invasion associated locus B family protein</fullName>
    </submittedName>
</protein>
<accession>A0A4U0RHS0</accession>
<dbReference type="EMBL" id="SUNI01000001">
    <property type="protein sequence ID" value="TJZ94270.1"/>
    <property type="molecule type" value="Genomic_DNA"/>
</dbReference>
<comment type="caution">
    <text evidence="2">The sequence shown here is derived from an EMBL/GenBank/DDBJ whole genome shotgun (WGS) entry which is preliminary data.</text>
</comment>
<feature type="region of interest" description="Disordered" evidence="1">
    <location>
        <begin position="240"/>
        <end position="275"/>
    </location>
</feature>
<dbReference type="Gene3D" id="2.60.40.1880">
    <property type="entry name" value="Invasion associated locus B (IalB) protein"/>
    <property type="match status" value="1"/>
</dbReference>
<dbReference type="InterPro" id="IPR038696">
    <property type="entry name" value="IalB_sf"/>
</dbReference>